<dbReference type="Proteomes" id="UP001477443">
    <property type="component" value="Chromosome"/>
</dbReference>
<feature type="transmembrane region" description="Helical" evidence="7">
    <location>
        <begin position="1831"/>
        <end position="1853"/>
    </location>
</feature>
<protein>
    <submittedName>
        <fullName evidence="9">ABC transporter permease</fullName>
    </submittedName>
</protein>
<evidence type="ECO:0000256" key="6">
    <source>
        <dbReference type="ARBA" id="ARBA00038076"/>
    </source>
</evidence>
<feature type="transmembrane region" description="Helical" evidence="7">
    <location>
        <begin position="1883"/>
        <end position="1904"/>
    </location>
</feature>
<keyword evidence="4 7" id="KW-1133">Transmembrane helix</keyword>
<evidence type="ECO:0000256" key="3">
    <source>
        <dbReference type="ARBA" id="ARBA00022692"/>
    </source>
</evidence>
<evidence type="ECO:0000256" key="1">
    <source>
        <dbReference type="ARBA" id="ARBA00004651"/>
    </source>
</evidence>
<dbReference type="PANTHER" id="PTHR30572">
    <property type="entry name" value="MEMBRANE COMPONENT OF TRANSPORTER-RELATED"/>
    <property type="match status" value="1"/>
</dbReference>
<dbReference type="InterPro" id="IPR003838">
    <property type="entry name" value="ABC3_permease_C"/>
</dbReference>
<keyword evidence="10" id="KW-1185">Reference proteome</keyword>
<proteinExistence type="inferred from homology"/>
<name>A0ABZ2RXJ3_9BACT</name>
<evidence type="ECO:0000256" key="4">
    <source>
        <dbReference type="ARBA" id="ARBA00022989"/>
    </source>
</evidence>
<feature type="transmembrane region" description="Helical" evidence="7">
    <location>
        <begin position="2590"/>
        <end position="2617"/>
    </location>
</feature>
<gene>
    <name evidence="9" type="ORF">WG617_03365</name>
</gene>
<dbReference type="Pfam" id="PF02687">
    <property type="entry name" value="FtsX"/>
    <property type="match status" value="2"/>
</dbReference>
<feature type="domain" description="ABC3 transporter permease C-terminal" evidence="8">
    <location>
        <begin position="2548"/>
        <end position="2667"/>
    </location>
</feature>
<keyword evidence="5 7" id="KW-0472">Membrane</keyword>
<dbReference type="RefSeq" id="WP_338822620.1">
    <property type="nucleotide sequence ID" value="NZ_CP148067.1"/>
</dbReference>
<feature type="transmembrane region" description="Helical" evidence="7">
    <location>
        <begin position="2637"/>
        <end position="2662"/>
    </location>
</feature>
<feature type="domain" description="ABC3 transporter permease C-terminal" evidence="8">
    <location>
        <begin position="1790"/>
        <end position="1908"/>
    </location>
</feature>
<evidence type="ECO:0000313" key="9">
    <source>
        <dbReference type="EMBL" id="WXL29029.1"/>
    </source>
</evidence>
<feature type="transmembrane region" description="Helical" evidence="7">
    <location>
        <begin position="1951"/>
        <end position="1973"/>
    </location>
</feature>
<keyword evidence="3 7" id="KW-0812">Transmembrane</keyword>
<feature type="transmembrane region" description="Helical" evidence="7">
    <location>
        <begin position="2545"/>
        <end position="2569"/>
    </location>
</feature>
<comment type="subcellular location">
    <subcellularLocation>
        <location evidence="1">Cell membrane</location>
        <topology evidence="1">Multi-pass membrane protein</topology>
    </subcellularLocation>
</comment>
<accession>A0ABZ2RXJ3</accession>
<reference evidence="9" key="1">
    <citation type="submission" date="2024-03" db="EMBL/GenBank/DDBJ databases">
        <title>Complete genome sequence of Mycoplasma felifaucium Z921 isolated from the trachea of a cheetah.</title>
        <authorList>
            <person name="Spergser J."/>
        </authorList>
    </citation>
    <scope>NUCLEOTIDE SEQUENCE [LARGE SCALE GENOMIC DNA]</scope>
    <source>
        <strain evidence="9">Z921</strain>
    </source>
</reference>
<sequence length="2674" mass="304263">MWRLFKEVFKSLTKNKVMVIGLAILIFLTSAVFTLLSALRSTIVTGFNNYKQVSKMHDIVVDLNLPTQGSAYNQGYFVNGQVIGKDGVEKYTPIEYYVKNPTDEYKPVSENIFYLPSNEYISLDNFRYQNGQELINNSAHKFIKKSDLEVFYSIYKANNNNSWVEFNLGKNENDLINASFQFLDHERNFQIYDSEFQKIISPLTLANNTILSFDKQYSVGDLMVVKSDIDGADSVLVEQVVPLFINLKTKEITIDYSKGNLWIDQGIGYLIPAEIWLKAFEFSPLGDNKFVFKQLNTNENLSKFIVYPDDSYVSLNENLKIKKQWLLSDFYDNNLKTDEKLKLTIQPNHPILINRNLLAKNTSGITFQRWNYYTTYIGDSKSMWSGAFATFMNELQESAIDISKPDHESALKTWNNLQNFSYWRKYKTTKITKYIDNLETTSNILVPIDEKDLTVKLFTSKTENRTNYPSGQIYNLPETNALLIKNIDSYIQSLGLTQAQQLEMLNNANIKNDKYNMIKLNAYDVTKNIIISKVKDLVHEDNIGLRKTITVDAINEKTKKQNVFHFINTGDENNIVDGVKLNVGKLYNEQKQSSPLSKLTDNSNDSIYNQNQIPPTIASMLIQSIGRNLYPNPNYIQPVYVFDNVYKINVENGSAEKSQAKIVLLNHYFVKSGKQKSESELENEYKSLNLGLMFYGNNYKLVSLVDYNGSLVWQTNSIASKEDYFDKGILTRFLEKNNLTIATHYIRTEGSGWVAKDPQFSNINYVPLEFLSPKADLINEILKHGKVDYLAESIEKYILNSDLVKDNFISPDQVIYLANALKVALNNNNFANVFSSSKINTNILPKLIFDLLYELTHNDSGDVFENILISLFERVKAKIISSGTTLETQKEYLVSEVNNIFEFIKSLSNIDLSKYVSASDLVNLSINPIAFIDAIENIFISIDYRKFSDLARNWYNASAGKLEFYENDQHINRLSTGSIINWLFQSIDQSTLKTGLKQLIQNIDFDKQLDLSSHHSILLKIIDAFVPWLANDLNKILNKIKVNGNYDTFKKGLTNIIQNIDFNIVSSYINQHISKEYIQYEKTVFDLETNKNKVLTEKIAIDVLKPSDGMMALMYGLFYNPGTNKEFKNNLVKMLNLSSKVIEKTITLNGYETTIIIPANDDEKLGLFDFLDIFQNSLKSTASTGFVNFDIEKDVKQLEEIVAKLAGFKEDKLNYLILEAYQLDLLNKYNLINSKTWTELLNSVKGIKFIIGQSKGATNKLVPDTQKTAADYLLDLYDFDSGNTVWKLIKNVLSSASSINITNEYALGAQAFSLYNPWINLANDEDSLTKNETVEMLNNLINLAIDPEAETSLNKLSTGENIPFATSTGFGLTNAINNPELINIFDVDSQNNFTNNAVKQSFNTNENVKKIILKNKIAIIKLLGLIASSKKYSSNSQYENGIYYHVIHNFIDNVISDDLFWNAREIIANVVKRFDIPFPIQLFGISEIIINPVLRTAFPQLLMSYVVSEKDTLGKENGNLANIIYNKLGNFEEIIRVHEASFKNVFQNLWSNNDTSKIPLDFSEENTLVLDGAKIWTLFTNNKTNKKIFGLDLVNLINDVIGSIVEPKEMKDIVFNNAQSYIVKVNYAYLAQNNKSIYNGELPNDNIAIESLINKLDDKYLLDVNGIKFIIVGEDTTIDYIYPVIDENNLQVNTSNQVLVYVNDSGFSRIVAAYQGNVVKKSLLVKNGSKLSNKRLQNEIIKIVDSSISDSNKLQRVFAFDEMDPVNPERAIRITTIQGIINTVSVSTITLMTIFIVLVSVSIIFIIKRYIANKAKVLGILVAQGYKPIEIALSMTVFAMVTAIIGGVLGYTIGNRVQLYLQNIFSSYWTLPKVAVPFDFTSLFMTVFVPFIAMSLLIIIVSLIELKRKPNELITESFSIPTGKAYYKLSKIYKKSNIKNKFSFALRYTGFWKLMSFSASVLLTSVATMFGVANIKTFSNTINKTYQNRNYKFKIDLESPTAEGGYYSLYNVDNLNNLIYTPIGELSEGNRESADYFKPGYSNIINVNNLNGYPVPNSPHVLTQFSVNVTVDAGVSADPWLVAYNGMPDSQKTKIDKLRDQVGYELEWSQNLNDDGTYKTDGFILKVDANGVMSYENKEGQKSSFFKYYKSPYDKQGGFKYALWDSRNNEYVMTAIKTGTEVRNLYRQFIVEGYKKINFVVQSHETAILNKEPIVNPIQNWTENINPSNYWLEDKSKLDQPWVNDYFISFGGVLYNPKYDQTYTYLSAARSSENFKIYGYQKPIDPDKAFVKLIDENGKDLYDKLYSYNSNNSGYYPLVINEVSRKKYNWEVGTKIAFDINNRVDRYKHIIKEKIYANDPAYLSEFNEQFNKNKHVIFEVVGINPTYINNELITTKIAADKIIGFDEKNLFNGIITQKDVPAQVTDSTSLYSISGYWSGYDGFDLSTLDKGTIEKMFDEIFDVRTGVLATQTKLTPDEIAKFIDPNVSNYSDEFYKAAKLAAKDHIANFSNIYNNKLYVALGTSIDSKDIEVGFTKQIGDTVEKLSLSVIIVCFAISLIILVIMATIMISENEKNIAIWSILGYTTKEKIKMFFGTFIPFLLLALVVAIPIVMLMIYAFNFFLLSTSAIALSLSLSWWHILITTILMFSIFGITSIAVWNSISKMKPVDLLKGK</sequence>
<dbReference type="PANTHER" id="PTHR30572:SF4">
    <property type="entry name" value="ABC TRANSPORTER PERMEASE YTRF"/>
    <property type="match status" value="1"/>
</dbReference>
<comment type="similarity">
    <text evidence="6">Belongs to the ABC-4 integral membrane protein family.</text>
</comment>
<feature type="transmembrane region" description="Helical" evidence="7">
    <location>
        <begin position="1789"/>
        <end position="1811"/>
    </location>
</feature>
<organism evidence="9 10">
    <name type="scientific">Mycoplasmopsis felifaucium</name>
    <dbReference type="NCBI Taxonomy" id="35768"/>
    <lineage>
        <taxon>Bacteria</taxon>
        <taxon>Bacillati</taxon>
        <taxon>Mycoplasmatota</taxon>
        <taxon>Mycoplasmoidales</taxon>
        <taxon>Metamycoplasmataceae</taxon>
        <taxon>Mycoplasmopsis</taxon>
    </lineage>
</organism>
<evidence type="ECO:0000313" key="10">
    <source>
        <dbReference type="Proteomes" id="UP001477443"/>
    </source>
</evidence>
<evidence type="ECO:0000256" key="5">
    <source>
        <dbReference type="ARBA" id="ARBA00023136"/>
    </source>
</evidence>
<evidence type="ECO:0000259" key="8">
    <source>
        <dbReference type="Pfam" id="PF02687"/>
    </source>
</evidence>
<evidence type="ECO:0000256" key="7">
    <source>
        <dbReference type="SAM" id="Phobius"/>
    </source>
</evidence>
<dbReference type="EMBL" id="CP148067">
    <property type="protein sequence ID" value="WXL29029.1"/>
    <property type="molecule type" value="Genomic_DNA"/>
</dbReference>
<dbReference type="InterPro" id="IPR050250">
    <property type="entry name" value="Macrolide_Exporter_MacB"/>
</dbReference>
<evidence type="ECO:0000256" key="2">
    <source>
        <dbReference type="ARBA" id="ARBA00022475"/>
    </source>
</evidence>
<keyword evidence="2" id="KW-1003">Cell membrane</keyword>